<evidence type="ECO:0000256" key="4">
    <source>
        <dbReference type="ARBA" id="ARBA00022833"/>
    </source>
</evidence>
<dbReference type="EMBL" id="JACIIU010000023">
    <property type="protein sequence ID" value="MBB6262318.1"/>
    <property type="molecule type" value="Genomic_DNA"/>
</dbReference>
<dbReference type="GO" id="GO:0016788">
    <property type="term" value="F:hydrolase activity, acting on ester bonds"/>
    <property type="evidence" value="ECO:0007669"/>
    <property type="project" value="InterPro"/>
</dbReference>
<dbReference type="InterPro" id="IPR055438">
    <property type="entry name" value="AstE_AspA_cat"/>
</dbReference>
<gene>
    <name evidence="6" type="ORF">FHS77_002890</name>
</gene>
<keyword evidence="4" id="KW-0862">Zinc</keyword>
<dbReference type="Proteomes" id="UP000555393">
    <property type="component" value="Unassembled WGS sequence"/>
</dbReference>
<evidence type="ECO:0000256" key="3">
    <source>
        <dbReference type="ARBA" id="ARBA00022801"/>
    </source>
</evidence>
<dbReference type="RefSeq" id="WP_246431352.1">
    <property type="nucleotide sequence ID" value="NZ_JACIIU010000023.1"/>
</dbReference>
<evidence type="ECO:0000256" key="2">
    <source>
        <dbReference type="ARBA" id="ARBA00022723"/>
    </source>
</evidence>
<dbReference type="InterPro" id="IPR053138">
    <property type="entry name" value="N-alpha-Ac-DABA_deacetylase"/>
</dbReference>
<keyword evidence="2" id="KW-0479">Metal-binding</keyword>
<comment type="cofactor">
    <cofactor evidence="1">
        <name>Zn(2+)</name>
        <dbReference type="ChEBI" id="CHEBI:29105"/>
    </cofactor>
</comment>
<feature type="domain" description="Succinylglutamate desuccinylase/Aspartoacylase catalytic" evidence="5">
    <location>
        <begin position="18"/>
        <end position="159"/>
    </location>
</feature>
<keyword evidence="7" id="KW-1185">Reference proteome</keyword>
<organism evidence="6 7">
    <name type="scientific">Paenochrobactrum gallinarii</name>
    <dbReference type="NCBI Taxonomy" id="643673"/>
    <lineage>
        <taxon>Bacteria</taxon>
        <taxon>Pseudomonadati</taxon>
        <taxon>Pseudomonadota</taxon>
        <taxon>Alphaproteobacteria</taxon>
        <taxon>Hyphomicrobiales</taxon>
        <taxon>Brucellaceae</taxon>
        <taxon>Paenochrobactrum</taxon>
    </lineage>
</organism>
<dbReference type="PANTHER" id="PTHR37326:SF1">
    <property type="entry name" value="BLL3975 PROTEIN"/>
    <property type="match status" value="1"/>
</dbReference>
<proteinExistence type="predicted"/>
<name>A0A841M845_9HYPH</name>
<evidence type="ECO:0000313" key="6">
    <source>
        <dbReference type="EMBL" id="MBB6262318.1"/>
    </source>
</evidence>
<accession>A0A841M845</accession>
<dbReference type="PANTHER" id="PTHR37326">
    <property type="entry name" value="BLL3975 PROTEIN"/>
    <property type="match status" value="1"/>
</dbReference>
<comment type="caution">
    <text evidence="6">The sequence shown here is derived from an EMBL/GenBank/DDBJ whole genome shotgun (WGS) entry which is preliminary data.</text>
</comment>
<sequence>MQSNITSIETVSFYGLHKGPRLIVTGSVHGNEPAGPLAIARLVEEFRSGKRQLLRGQVTFVPVVNALARHNNTRIGDRNLNRNLAESAIPQDNEDRVANVLCPLFRGADVLIDLHSFNSQGHAFALIGPHDNDDDLEPFKHAKEEEKLVKSFGLPMVAYGWLPAHEKALEMKRQAGVTEDLASLHGVGTTEYMRFSGGYAITVECGQHLDPQGPQVGYDCVVNGMMTLGMIEGTQPKVPAPRTLEICDPILSQHPDDRLVKHFTAGEAVKAGEIIGKRADGSDIIMPYDGAIIFASLSADLHEELCFLCKESDRLED</sequence>
<evidence type="ECO:0000256" key="1">
    <source>
        <dbReference type="ARBA" id="ARBA00001947"/>
    </source>
</evidence>
<keyword evidence="3" id="KW-0378">Hydrolase</keyword>
<dbReference type="Gene3D" id="3.40.630.10">
    <property type="entry name" value="Zn peptidases"/>
    <property type="match status" value="1"/>
</dbReference>
<evidence type="ECO:0000313" key="7">
    <source>
        <dbReference type="Proteomes" id="UP000555393"/>
    </source>
</evidence>
<protein>
    <submittedName>
        <fullName evidence="6">Putative deacylase</fullName>
    </submittedName>
</protein>
<reference evidence="6 7" key="1">
    <citation type="submission" date="2020-08" db="EMBL/GenBank/DDBJ databases">
        <title>Genomic Encyclopedia of Type Strains, Phase IV (KMG-IV): sequencing the most valuable type-strain genomes for metagenomic binning, comparative biology and taxonomic classification.</title>
        <authorList>
            <person name="Goeker M."/>
        </authorList>
    </citation>
    <scope>NUCLEOTIDE SEQUENCE [LARGE SCALE GENOMIC DNA]</scope>
    <source>
        <strain evidence="6 7">DSM 22336</strain>
    </source>
</reference>
<dbReference type="SUPFAM" id="SSF53187">
    <property type="entry name" value="Zn-dependent exopeptidases"/>
    <property type="match status" value="1"/>
</dbReference>
<dbReference type="Pfam" id="PF24827">
    <property type="entry name" value="AstE_AspA_cat"/>
    <property type="match status" value="1"/>
</dbReference>
<dbReference type="GO" id="GO:0046872">
    <property type="term" value="F:metal ion binding"/>
    <property type="evidence" value="ECO:0007669"/>
    <property type="project" value="UniProtKB-KW"/>
</dbReference>
<evidence type="ECO:0000259" key="5">
    <source>
        <dbReference type="Pfam" id="PF24827"/>
    </source>
</evidence>
<dbReference type="AlphaFoldDB" id="A0A841M845"/>